<keyword evidence="1" id="KW-0472">Membrane</keyword>
<feature type="transmembrane region" description="Helical" evidence="1">
    <location>
        <begin position="58"/>
        <end position="79"/>
    </location>
</feature>
<reference evidence="2 3" key="1">
    <citation type="submission" date="2020-04" db="EMBL/GenBank/DDBJ databases">
        <title>Perkinsus chesapeaki whole genome sequence.</title>
        <authorList>
            <person name="Bogema D.R."/>
        </authorList>
    </citation>
    <scope>NUCLEOTIDE SEQUENCE [LARGE SCALE GENOMIC DNA]</scope>
    <source>
        <strain evidence="2">ATCC PRA-425</strain>
    </source>
</reference>
<dbReference type="AlphaFoldDB" id="A0A7J6KLA5"/>
<evidence type="ECO:0000313" key="2">
    <source>
        <dbReference type="EMBL" id="KAF4647296.1"/>
    </source>
</evidence>
<name>A0A7J6KLA5_PERCH</name>
<dbReference type="EMBL" id="JAAPAO010002714">
    <property type="protein sequence ID" value="KAF4647296.1"/>
    <property type="molecule type" value="Genomic_DNA"/>
</dbReference>
<comment type="caution">
    <text evidence="2">The sequence shown here is derived from an EMBL/GenBank/DDBJ whole genome shotgun (WGS) entry which is preliminary data.</text>
</comment>
<proteinExistence type="predicted"/>
<evidence type="ECO:0000313" key="3">
    <source>
        <dbReference type="Proteomes" id="UP000591131"/>
    </source>
</evidence>
<keyword evidence="1" id="KW-0812">Transmembrane</keyword>
<evidence type="ECO:0000256" key="1">
    <source>
        <dbReference type="SAM" id="Phobius"/>
    </source>
</evidence>
<feature type="transmembrane region" description="Helical" evidence="1">
    <location>
        <begin position="21"/>
        <end position="46"/>
    </location>
</feature>
<gene>
    <name evidence="2" type="ORF">FOL47_004802</name>
</gene>
<sequence>MMSLRPTIRRKLQVCLTILSIITAGVVLAYILHSAVVPIAACLALYYYSFGNLGSSKLWLITIYLLVDLSKGLIVSWSLANKDPGKTPSEISILFVKDVVSLAMGYALSKVTGGSDTKLDVLGIDTLRFLPVALLFMTSQTCALKALNYLDP</sequence>
<keyword evidence="3" id="KW-1185">Reference proteome</keyword>
<dbReference type="OrthoDB" id="418093at2759"/>
<keyword evidence="1" id="KW-1133">Transmembrane helix</keyword>
<accession>A0A7J6KLA5</accession>
<protein>
    <submittedName>
        <fullName evidence="2">Uncharacterized protein</fullName>
    </submittedName>
</protein>
<organism evidence="2 3">
    <name type="scientific">Perkinsus chesapeaki</name>
    <name type="common">Clam parasite</name>
    <name type="synonym">Perkinsus andrewsi</name>
    <dbReference type="NCBI Taxonomy" id="330153"/>
    <lineage>
        <taxon>Eukaryota</taxon>
        <taxon>Sar</taxon>
        <taxon>Alveolata</taxon>
        <taxon>Perkinsozoa</taxon>
        <taxon>Perkinsea</taxon>
        <taxon>Perkinsida</taxon>
        <taxon>Perkinsidae</taxon>
        <taxon>Perkinsus</taxon>
    </lineage>
</organism>
<feature type="non-terminal residue" evidence="2">
    <location>
        <position position="152"/>
    </location>
</feature>
<dbReference type="Proteomes" id="UP000591131">
    <property type="component" value="Unassembled WGS sequence"/>
</dbReference>